<evidence type="ECO:0000313" key="2">
    <source>
        <dbReference type="Proteomes" id="UP000008022"/>
    </source>
</evidence>
<organism evidence="1 2">
    <name type="scientific">Oryza rufipogon</name>
    <name type="common">Brownbeard rice</name>
    <name type="synonym">Asian wild rice</name>
    <dbReference type="NCBI Taxonomy" id="4529"/>
    <lineage>
        <taxon>Eukaryota</taxon>
        <taxon>Viridiplantae</taxon>
        <taxon>Streptophyta</taxon>
        <taxon>Embryophyta</taxon>
        <taxon>Tracheophyta</taxon>
        <taxon>Spermatophyta</taxon>
        <taxon>Magnoliopsida</taxon>
        <taxon>Liliopsida</taxon>
        <taxon>Poales</taxon>
        <taxon>Poaceae</taxon>
        <taxon>BOP clade</taxon>
        <taxon>Oryzoideae</taxon>
        <taxon>Oryzeae</taxon>
        <taxon>Oryzinae</taxon>
        <taxon>Oryza</taxon>
    </lineage>
</organism>
<proteinExistence type="predicted"/>
<evidence type="ECO:0000313" key="1">
    <source>
        <dbReference type="EnsemblPlants" id="ORUFI04G03400.1"/>
    </source>
</evidence>
<dbReference type="EnsemblPlants" id="ORUFI04G03400.1">
    <property type="protein sequence ID" value="ORUFI04G03400.1"/>
    <property type="gene ID" value="ORUFI04G03400"/>
</dbReference>
<reference evidence="2" key="1">
    <citation type="submission" date="2013-06" db="EMBL/GenBank/DDBJ databases">
        <authorList>
            <person name="Zhao Q."/>
        </authorList>
    </citation>
    <scope>NUCLEOTIDE SEQUENCE</scope>
    <source>
        <strain evidence="2">cv. W1943</strain>
    </source>
</reference>
<dbReference type="OMA" id="MPPFAND"/>
<dbReference type="Gramene" id="ORUFI04G03400.1">
    <property type="protein sequence ID" value="ORUFI04G03400.1"/>
    <property type="gene ID" value="ORUFI04G03400"/>
</dbReference>
<protein>
    <submittedName>
        <fullName evidence="1">Uncharacterized protein</fullName>
    </submittedName>
</protein>
<accession>A0A0E0P5E8</accession>
<name>A0A0E0P5E8_ORYRU</name>
<dbReference type="Proteomes" id="UP000008022">
    <property type="component" value="Unassembled WGS sequence"/>
</dbReference>
<dbReference type="AlphaFoldDB" id="A0A0E0P5E8"/>
<sequence>MEDVAGVVDAAEDVVKPAAARQPIRRQGSLRLRALAPGSIDVRAGGAGDGSAVSEYCHDAAAEVIPLLTPLHAVPAAPAASDQVSGGRTARHLTEVIGGGGRCVAVEKTRLPAWWWHPAMPPFANDQPASASASAPAVGFGFQNCV</sequence>
<dbReference type="HOGENOM" id="CLU_1828391_0_0_1"/>
<keyword evidence="2" id="KW-1185">Reference proteome</keyword>
<reference evidence="1" key="2">
    <citation type="submission" date="2015-06" db="UniProtKB">
        <authorList>
            <consortium name="EnsemblPlants"/>
        </authorList>
    </citation>
    <scope>IDENTIFICATION</scope>
</reference>